<feature type="transmembrane region" description="Helical" evidence="7">
    <location>
        <begin position="217"/>
        <end position="236"/>
    </location>
</feature>
<dbReference type="AlphaFoldDB" id="A0A1H7P5W6"/>
<evidence type="ECO:0000256" key="6">
    <source>
        <dbReference type="ARBA" id="ARBA00023136"/>
    </source>
</evidence>
<keyword evidence="5 7" id="KW-1133">Transmembrane helix</keyword>
<dbReference type="Gene3D" id="3.10.20.90">
    <property type="entry name" value="Phosphatidylinositol 3-kinase Catalytic Subunit, Chain A, domain 1"/>
    <property type="match status" value="1"/>
</dbReference>
<organism evidence="9 10">
    <name type="scientific">Streptacidiphilus jiangxiensis</name>
    <dbReference type="NCBI Taxonomy" id="235985"/>
    <lineage>
        <taxon>Bacteria</taxon>
        <taxon>Bacillati</taxon>
        <taxon>Actinomycetota</taxon>
        <taxon>Actinomycetes</taxon>
        <taxon>Kitasatosporales</taxon>
        <taxon>Streptomycetaceae</taxon>
        <taxon>Streptacidiphilus</taxon>
    </lineage>
</organism>
<feature type="transmembrane region" description="Helical" evidence="7">
    <location>
        <begin position="275"/>
        <end position="293"/>
    </location>
</feature>
<keyword evidence="6 7" id="KW-0472">Membrane</keyword>
<evidence type="ECO:0000256" key="4">
    <source>
        <dbReference type="ARBA" id="ARBA00022692"/>
    </source>
</evidence>
<reference evidence="10" key="1">
    <citation type="submission" date="2016-10" db="EMBL/GenBank/DDBJ databases">
        <authorList>
            <person name="Varghese N."/>
        </authorList>
    </citation>
    <scope>NUCLEOTIDE SEQUENCE [LARGE SCALE GENOMIC DNA]</scope>
    <source>
        <strain evidence="10">DSM 45096 / BCRC 16803 / CGMCC 4.1857 / CIP 109030 / JCM 12277 / KCTC 19219 / NBRC 100920 / 33214</strain>
    </source>
</reference>
<accession>A0A1H7P5W6</accession>
<dbReference type="NCBIfam" id="TIGR03920">
    <property type="entry name" value="T7SS_EccD"/>
    <property type="match status" value="1"/>
</dbReference>
<feature type="domain" description="EccD-like transmembrane" evidence="8">
    <location>
        <begin position="120"/>
        <end position="472"/>
    </location>
</feature>
<evidence type="ECO:0000256" key="1">
    <source>
        <dbReference type="ARBA" id="ARBA00004651"/>
    </source>
</evidence>
<comment type="similarity">
    <text evidence="2">Belongs to the EccD/Snm4 family.</text>
</comment>
<feature type="transmembrane region" description="Helical" evidence="7">
    <location>
        <begin position="176"/>
        <end position="197"/>
    </location>
</feature>
<dbReference type="PIRSF" id="PIRSF017804">
    <property type="entry name" value="Secretion_EccD1"/>
    <property type="match status" value="1"/>
</dbReference>
<dbReference type="Proteomes" id="UP000183015">
    <property type="component" value="Unassembled WGS sequence"/>
</dbReference>
<evidence type="ECO:0000256" key="3">
    <source>
        <dbReference type="ARBA" id="ARBA00022475"/>
    </source>
</evidence>
<keyword evidence="10" id="KW-1185">Reference proteome</keyword>
<dbReference type="RefSeq" id="WP_042442811.1">
    <property type="nucleotide sequence ID" value="NZ_BBPN01000003.1"/>
</dbReference>
<keyword evidence="4 7" id="KW-0812">Transmembrane</keyword>
<protein>
    <submittedName>
        <fullName evidence="9">Type VII secretion integral membrane protein EccD</fullName>
    </submittedName>
</protein>
<dbReference type="Pfam" id="PF19053">
    <property type="entry name" value="EccD"/>
    <property type="match status" value="1"/>
</dbReference>
<dbReference type="Pfam" id="PF08817">
    <property type="entry name" value="YukD"/>
    <property type="match status" value="1"/>
</dbReference>
<feature type="transmembrane region" description="Helical" evidence="7">
    <location>
        <begin position="123"/>
        <end position="140"/>
    </location>
</feature>
<dbReference type="OrthoDB" id="4775372at2"/>
<dbReference type="InterPro" id="IPR006707">
    <property type="entry name" value="T7SS_EccD"/>
</dbReference>
<evidence type="ECO:0000256" key="5">
    <source>
        <dbReference type="ARBA" id="ARBA00022989"/>
    </source>
</evidence>
<proteinExistence type="inferred from homology"/>
<gene>
    <name evidence="9" type="ORF">SAMN05414137_107236</name>
</gene>
<dbReference type="EMBL" id="FOAZ01000007">
    <property type="protein sequence ID" value="SEL31172.1"/>
    <property type="molecule type" value="Genomic_DNA"/>
</dbReference>
<feature type="transmembrane region" description="Helical" evidence="7">
    <location>
        <begin position="331"/>
        <end position="349"/>
    </location>
</feature>
<sequence>MTTIEPVLSAEVCRVTVVGPKGQADLAVPVSLTVSALLPALLARVEEATGPGGVPWVLQRLGEDPLDPDATPDSIGLRDGEVLHLRPAEAPLPALQFDDLADGVAHVLAGRADRWQPQHTRRLAVSVAALTLGALLWALLGFGPGAAAAGTAGGLAVLLAAAAVAGDRLHAGQGPVVLAGTAALLFAAAAGLTFRAAPQAGHTILGSAVAFGGYAPGEPGVLVAAGAVAALAAALLGLRPLPVVIPATALVVALAAGIGALLVRSADLPPGQATAVVAVALFVLGHFGPRLTLRMARLRVPQLPHNAEELQQDIDPEPLERVERRVTAAHGYLNTLSLASALVYAAGLWCMVRETGWIGWVLPLAFCGAVLLRSRGLTSTLQRVPMVLAGALGLALLLVVRGASGHHTARGVVVVVLLVAAVALLVAAWRLPSSRLLPVWAHSGDLLETLSAVALLPLLLQAVHAYAWFRSLAS</sequence>
<evidence type="ECO:0000256" key="7">
    <source>
        <dbReference type="SAM" id="Phobius"/>
    </source>
</evidence>
<feature type="transmembrane region" description="Helical" evidence="7">
    <location>
        <begin position="384"/>
        <end position="403"/>
    </location>
</feature>
<feature type="transmembrane region" description="Helical" evidence="7">
    <location>
        <begin position="409"/>
        <end position="429"/>
    </location>
</feature>
<evidence type="ECO:0000313" key="9">
    <source>
        <dbReference type="EMBL" id="SEL31172.1"/>
    </source>
</evidence>
<dbReference type="STRING" id="235985.SAMN05414137_107236"/>
<feature type="transmembrane region" description="Helical" evidence="7">
    <location>
        <begin position="450"/>
        <end position="469"/>
    </location>
</feature>
<feature type="transmembrane region" description="Helical" evidence="7">
    <location>
        <begin position="146"/>
        <end position="164"/>
    </location>
</feature>
<dbReference type="InterPro" id="IPR044049">
    <property type="entry name" value="EccD_transm"/>
</dbReference>
<evidence type="ECO:0000256" key="2">
    <source>
        <dbReference type="ARBA" id="ARBA00006162"/>
    </source>
</evidence>
<evidence type="ECO:0000313" key="10">
    <source>
        <dbReference type="Proteomes" id="UP000183015"/>
    </source>
</evidence>
<feature type="transmembrane region" description="Helical" evidence="7">
    <location>
        <begin position="243"/>
        <end position="263"/>
    </location>
</feature>
<evidence type="ECO:0000259" key="8">
    <source>
        <dbReference type="Pfam" id="PF19053"/>
    </source>
</evidence>
<comment type="subcellular location">
    <subcellularLocation>
        <location evidence="1">Cell membrane</location>
        <topology evidence="1">Multi-pass membrane protein</topology>
    </subcellularLocation>
</comment>
<keyword evidence="3" id="KW-1003">Cell membrane</keyword>
<dbReference type="eggNOG" id="ENOG502ZAY5">
    <property type="taxonomic scope" value="Bacteria"/>
</dbReference>
<dbReference type="InterPro" id="IPR024962">
    <property type="entry name" value="YukD-like"/>
</dbReference>
<name>A0A1H7P5W6_STRJI</name>
<dbReference type="GO" id="GO:0005886">
    <property type="term" value="C:plasma membrane"/>
    <property type="evidence" value="ECO:0007669"/>
    <property type="project" value="UniProtKB-SubCell"/>
</dbReference>